<dbReference type="AlphaFoldDB" id="A0A3P7JGM4"/>
<name>A0A3P7JGM4_STRVU</name>
<gene>
    <name evidence="2" type="ORF">SVUK_LOCUS19738</name>
</gene>
<keyword evidence="3" id="KW-1185">Reference proteome</keyword>
<evidence type="ECO:0008006" key="4">
    <source>
        <dbReference type="Google" id="ProtNLM"/>
    </source>
</evidence>
<feature type="signal peptide" evidence="1">
    <location>
        <begin position="1"/>
        <end position="19"/>
    </location>
</feature>
<dbReference type="Proteomes" id="UP000270094">
    <property type="component" value="Unassembled WGS sequence"/>
</dbReference>
<evidence type="ECO:0000313" key="3">
    <source>
        <dbReference type="Proteomes" id="UP000270094"/>
    </source>
</evidence>
<dbReference type="EMBL" id="UYYB01132757">
    <property type="protein sequence ID" value="VDM84740.1"/>
    <property type="molecule type" value="Genomic_DNA"/>
</dbReference>
<dbReference type="Gene3D" id="3.50.50.60">
    <property type="entry name" value="FAD/NAD(P)-binding domain"/>
    <property type="match status" value="1"/>
</dbReference>
<evidence type="ECO:0000256" key="1">
    <source>
        <dbReference type="SAM" id="SignalP"/>
    </source>
</evidence>
<sequence>MQFCRERLLISCSLRLLRTFCPTPTTQVAIIGAGFTGLSAAAVLEKHSSTMSCTRELTVWEDECTHFLTVRLG</sequence>
<proteinExistence type="predicted"/>
<reference evidence="2 3" key="1">
    <citation type="submission" date="2018-11" db="EMBL/GenBank/DDBJ databases">
        <authorList>
            <consortium name="Pathogen Informatics"/>
        </authorList>
    </citation>
    <scope>NUCLEOTIDE SEQUENCE [LARGE SCALE GENOMIC DNA]</scope>
</reference>
<protein>
    <recommendedName>
        <fullName evidence="4">Amine oxidase domain-containing protein</fullName>
    </recommendedName>
</protein>
<evidence type="ECO:0000313" key="2">
    <source>
        <dbReference type="EMBL" id="VDM84740.1"/>
    </source>
</evidence>
<feature type="chain" id="PRO_5018201663" description="Amine oxidase domain-containing protein" evidence="1">
    <location>
        <begin position="20"/>
        <end position="73"/>
    </location>
</feature>
<keyword evidence="1" id="KW-0732">Signal</keyword>
<dbReference type="InterPro" id="IPR036188">
    <property type="entry name" value="FAD/NAD-bd_sf"/>
</dbReference>
<organism evidence="2 3">
    <name type="scientific">Strongylus vulgaris</name>
    <name type="common">Blood worm</name>
    <dbReference type="NCBI Taxonomy" id="40348"/>
    <lineage>
        <taxon>Eukaryota</taxon>
        <taxon>Metazoa</taxon>
        <taxon>Ecdysozoa</taxon>
        <taxon>Nematoda</taxon>
        <taxon>Chromadorea</taxon>
        <taxon>Rhabditida</taxon>
        <taxon>Rhabditina</taxon>
        <taxon>Rhabditomorpha</taxon>
        <taxon>Strongyloidea</taxon>
        <taxon>Strongylidae</taxon>
        <taxon>Strongylus</taxon>
    </lineage>
</organism>
<accession>A0A3P7JGM4</accession>